<keyword evidence="2" id="KW-0285">Flavoprotein</keyword>
<protein>
    <recommendedName>
        <fullName evidence="3">NADPH-dependent FMN reductase-like domain-containing protein</fullName>
    </recommendedName>
</protein>
<dbReference type="Gene3D" id="3.40.50.360">
    <property type="match status" value="1"/>
</dbReference>
<dbReference type="GO" id="GO:0005829">
    <property type="term" value="C:cytosol"/>
    <property type="evidence" value="ECO:0007669"/>
    <property type="project" value="TreeGrafter"/>
</dbReference>
<dbReference type="STRING" id="1178482.AR456_01870"/>
<dbReference type="RefSeq" id="WP_021819637.1">
    <property type="nucleotide sequence ID" value="NZ_AVBC01000039.1"/>
</dbReference>
<dbReference type="KEGG" id="hhu:AR456_01870"/>
<dbReference type="InterPro" id="IPR029039">
    <property type="entry name" value="Flavoprotein-like_sf"/>
</dbReference>
<dbReference type="PATRIC" id="fig|1178482.3.peg.2687"/>
<comment type="caution">
    <text evidence="4">The sequence shown here is derived from an EMBL/GenBank/DDBJ whole genome shotgun (WGS) entry which is preliminary data.</text>
</comment>
<evidence type="ECO:0000313" key="5">
    <source>
        <dbReference type="Proteomes" id="UP000019113"/>
    </source>
</evidence>
<accession>W1N275</accession>
<evidence type="ECO:0000256" key="1">
    <source>
        <dbReference type="ARBA" id="ARBA00001917"/>
    </source>
</evidence>
<dbReference type="InterPro" id="IPR005025">
    <property type="entry name" value="FMN_Rdtase-like_dom"/>
</dbReference>
<dbReference type="EMBL" id="AVBC01000039">
    <property type="protein sequence ID" value="ERL49593.1"/>
    <property type="molecule type" value="Genomic_DNA"/>
</dbReference>
<organism evidence="4 5">
    <name type="scientific">Halomonas huangheensis</name>
    <dbReference type="NCBI Taxonomy" id="1178482"/>
    <lineage>
        <taxon>Bacteria</taxon>
        <taxon>Pseudomonadati</taxon>
        <taxon>Pseudomonadota</taxon>
        <taxon>Gammaproteobacteria</taxon>
        <taxon>Oceanospirillales</taxon>
        <taxon>Halomonadaceae</taxon>
        <taxon>Halomonas</taxon>
    </lineage>
</organism>
<reference evidence="4 5" key="1">
    <citation type="submission" date="2013-08" db="EMBL/GenBank/DDBJ databases">
        <title>draft genome of Halomonas huanghegensis, strain BJGMM-B45T.</title>
        <authorList>
            <person name="Miao C."/>
            <person name="Wan Y."/>
            <person name="Jin W."/>
        </authorList>
    </citation>
    <scope>NUCLEOTIDE SEQUENCE [LARGE SCALE GENOMIC DNA]</scope>
    <source>
        <strain evidence="4 5">BJGMM-B45</strain>
    </source>
</reference>
<proteinExistence type="predicted"/>
<dbReference type="OrthoDB" id="9812295at2"/>
<dbReference type="Pfam" id="PF03358">
    <property type="entry name" value="FMN_red"/>
    <property type="match status" value="1"/>
</dbReference>
<gene>
    <name evidence="4" type="ORF">BJB45_00310</name>
</gene>
<dbReference type="GO" id="GO:0010181">
    <property type="term" value="F:FMN binding"/>
    <property type="evidence" value="ECO:0007669"/>
    <property type="project" value="TreeGrafter"/>
</dbReference>
<dbReference type="eggNOG" id="COG0431">
    <property type="taxonomic scope" value="Bacteria"/>
</dbReference>
<name>W1N275_9GAMM</name>
<evidence type="ECO:0000256" key="2">
    <source>
        <dbReference type="ARBA" id="ARBA00022643"/>
    </source>
</evidence>
<dbReference type="SUPFAM" id="SSF52218">
    <property type="entry name" value="Flavoproteins"/>
    <property type="match status" value="1"/>
</dbReference>
<keyword evidence="5" id="KW-1185">Reference proteome</keyword>
<dbReference type="PANTHER" id="PTHR30543">
    <property type="entry name" value="CHROMATE REDUCTASE"/>
    <property type="match status" value="1"/>
</dbReference>
<dbReference type="GO" id="GO:0016491">
    <property type="term" value="F:oxidoreductase activity"/>
    <property type="evidence" value="ECO:0007669"/>
    <property type="project" value="InterPro"/>
</dbReference>
<dbReference type="AlphaFoldDB" id="W1N275"/>
<keyword evidence="2" id="KW-0288">FMN</keyword>
<dbReference type="PANTHER" id="PTHR30543:SF21">
    <property type="entry name" value="NAD(P)H-DEPENDENT FMN REDUCTASE LOT6"/>
    <property type="match status" value="1"/>
</dbReference>
<sequence length="190" mass="20996">MQTPTNLCLVFGSARTLCLVYGSARDARLCDAVADWIHKQLAGYAHLQVSVVDPLDGRSSHERNATLAEADAFLVITPEYNHSFPAPLKAIIDGAKQEWEAKPVAFFSYGGISGGLRAVEQLRSVFTELHAVSVRDQVSIAFVHGAFDQSGELKDEARVRRSFDVMLARLGWWADALAQARARHPYREVN</sequence>
<evidence type="ECO:0000259" key="3">
    <source>
        <dbReference type="Pfam" id="PF03358"/>
    </source>
</evidence>
<comment type="cofactor">
    <cofactor evidence="1">
        <name>FMN</name>
        <dbReference type="ChEBI" id="CHEBI:58210"/>
    </cofactor>
</comment>
<feature type="domain" description="NADPH-dependent FMN reductase-like" evidence="3">
    <location>
        <begin position="19"/>
        <end position="143"/>
    </location>
</feature>
<dbReference type="Proteomes" id="UP000019113">
    <property type="component" value="Unassembled WGS sequence"/>
</dbReference>
<evidence type="ECO:0000313" key="4">
    <source>
        <dbReference type="EMBL" id="ERL49593.1"/>
    </source>
</evidence>
<dbReference type="InterPro" id="IPR050712">
    <property type="entry name" value="NAD(P)H-dep_reductase"/>
</dbReference>